<protein>
    <submittedName>
        <fullName evidence="2">FAD/NAD(P)-binding protein</fullName>
    </submittedName>
</protein>
<accession>A0ABU8ECU1</accession>
<organism evidence="2 3">
    <name type="scientific">Klenkia terrae</name>
    <dbReference type="NCBI Taxonomy" id="1052259"/>
    <lineage>
        <taxon>Bacteria</taxon>
        <taxon>Bacillati</taxon>
        <taxon>Actinomycetota</taxon>
        <taxon>Actinomycetes</taxon>
        <taxon>Geodermatophilales</taxon>
        <taxon>Geodermatophilaceae</taxon>
        <taxon>Klenkia</taxon>
    </lineage>
</organism>
<dbReference type="SUPFAM" id="SSF51905">
    <property type="entry name" value="FAD/NAD(P)-binding domain"/>
    <property type="match status" value="1"/>
</dbReference>
<dbReference type="Proteomes" id="UP001373496">
    <property type="component" value="Unassembled WGS sequence"/>
</dbReference>
<dbReference type="Pfam" id="PF13454">
    <property type="entry name" value="NAD_binding_9"/>
    <property type="match status" value="1"/>
</dbReference>
<dbReference type="InterPro" id="IPR038732">
    <property type="entry name" value="HpyO/CreE_NAD-binding"/>
</dbReference>
<keyword evidence="3" id="KW-1185">Reference proteome</keyword>
<dbReference type="PANTHER" id="PTHR40254:SF1">
    <property type="entry name" value="BLR0577 PROTEIN"/>
    <property type="match status" value="1"/>
</dbReference>
<gene>
    <name evidence="2" type="ORF">UXQ13_19405</name>
</gene>
<evidence type="ECO:0000313" key="2">
    <source>
        <dbReference type="EMBL" id="MEI4280649.1"/>
    </source>
</evidence>
<name>A0ABU8ECU1_9ACTN</name>
<dbReference type="EMBL" id="JBAPLV010000026">
    <property type="protein sequence ID" value="MEI4280649.1"/>
    <property type="molecule type" value="Genomic_DNA"/>
</dbReference>
<dbReference type="PANTHER" id="PTHR40254">
    <property type="entry name" value="BLR0577 PROTEIN"/>
    <property type="match status" value="1"/>
</dbReference>
<reference evidence="2 3" key="1">
    <citation type="submission" date="2024-03" db="EMBL/GenBank/DDBJ databases">
        <title>Draft genome sequence of Klenkia terrae.</title>
        <authorList>
            <person name="Duangmal K."/>
            <person name="Chantavorakit T."/>
        </authorList>
    </citation>
    <scope>NUCLEOTIDE SEQUENCE [LARGE SCALE GENOMIC DNA]</scope>
    <source>
        <strain evidence="2 3">JCM 17786</strain>
    </source>
</reference>
<evidence type="ECO:0000259" key="1">
    <source>
        <dbReference type="Pfam" id="PF13454"/>
    </source>
</evidence>
<evidence type="ECO:0000313" key="3">
    <source>
        <dbReference type="Proteomes" id="UP001373496"/>
    </source>
</evidence>
<comment type="caution">
    <text evidence="2">The sequence shown here is derived from an EMBL/GenBank/DDBJ whole genome shotgun (WGS) entry which is preliminary data.</text>
</comment>
<feature type="domain" description="FAD-dependent urate hydroxylase HpyO/Asp monooxygenase CreE-like FAD/NAD(P)-binding" evidence="1">
    <location>
        <begin position="10"/>
        <end position="177"/>
    </location>
</feature>
<proteinExistence type="predicted"/>
<sequence>MTSPNTLTVALVGAGPTAVGVLERLASRAGGDDLVVHLVDPFPPGGGRVWRTAQSDLLWANSLARDVTVLPDDSVTVPGRVVPGATVAQWAADVGAQLPGEDGAQARRTTPGTFPSRRLVSGYLGWVLDRLAALPGVTVHRHRTRAVDLVEHGTAVEVQLADGGRLDVDTVVLAQGHLDRTRTDGEVELADAAAAAGLTHVPTAYTADLDLSVLRPGEDVLVRGAGLAFVDLVTLLTGGRGGRFRTDPDGRLVYLPSGQEPVLHVGSRRGTPYKAKLDYDWAGPPVPLRFFTPDELTARFGDRPLDLRADLAPVIARELGWAHATELFRAHPERVAMPWEEFAARYAAGEDPWAAAVLDPADRFDLAALDRPLAGARFATGEQLQEWVRGYVRADLARAADPAHSADQAVFTALLFCHGTIAGLVRAGRLTERSAREDVSGWWMNLFSHLASGPPSPRLAELLALCEAGVVRFTGADTVVTLEGDRWVARSASTDEVTTATALVEARVPAVDVARTTDPLLRALQARGTAAEQPGTGRLHVDAGYRLVDRHGRSAARVHAVGFWTSGAQVAAFARPRTNAPFFHQDDALAAALWALVPAQAAHAA</sequence>
<dbReference type="RefSeq" id="WP_225233506.1">
    <property type="nucleotide sequence ID" value="NZ_JBAPLV010000026.1"/>
</dbReference>
<dbReference type="InterPro" id="IPR052189">
    <property type="entry name" value="L-asp_N-monooxygenase_NS-form"/>
</dbReference>
<dbReference type="InterPro" id="IPR036188">
    <property type="entry name" value="FAD/NAD-bd_sf"/>
</dbReference>